<dbReference type="Proteomes" id="UP000465221">
    <property type="component" value="Unassembled WGS sequence"/>
</dbReference>
<evidence type="ECO:0000313" key="2">
    <source>
        <dbReference type="EMBL" id="GFF46728.1"/>
    </source>
</evidence>
<dbReference type="InterPro" id="IPR029068">
    <property type="entry name" value="Glyas_Bleomycin-R_OHBP_Dase"/>
</dbReference>
<name>A0A8H3PDF8_9EURO</name>
<evidence type="ECO:0000256" key="1">
    <source>
        <dbReference type="SAM" id="MobiDB-lite"/>
    </source>
</evidence>
<dbReference type="EMBL" id="BLKC01000067">
    <property type="protein sequence ID" value="GFF46728.1"/>
    <property type="molecule type" value="Genomic_DNA"/>
</dbReference>
<dbReference type="Gene3D" id="3.10.180.10">
    <property type="entry name" value="2,3-Dihydroxybiphenyl 1,2-Dioxygenase, domain 1"/>
    <property type="match status" value="1"/>
</dbReference>
<protein>
    <recommendedName>
        <fullName evidence="4">Metapyrocatechase 2</fullName>
    </recommendedName>
</protein>
<evidence type="ECO:0008006" key="4">
    <source>
        <dbReference type="Google" id="ProtNLM"/>
    </source>
</evidence>
<feature type="non-terminal residue" evidence="2">
    <location>
        <position position="1"/>
    </location>
</feature>
<feature type="region of interest" description="Disordered" evidence="1">
    <location>
        <begin position="55"/>
        <end position="74"/>
    </location>
</feature>
<dbReference type="AlphaFoldDB" id="A0A8H3PDF8"/>
<gene>
    <name evidence="2" type="ORF">IFM46972_08113</name>
</gene>
<reference evidence="2 3" key="1">
    <citation type="submission" date="2020-01" db="EMBL/GenBank/DDBJ databases">
        <title>Draft genome sequence of Aspergillus udagawae IFM 46972.</title>
        <authorList>
            <person name="Takahashi H."/>
            <person name="Yaguchi T."/>
        </authorList>
    </citation>
    <scope>NUCLEOTIDE SEQUENCE [LARGE SCALE GENOMIC DNA]</scope>
    <source>
        <strain evidence="2 3">IFM 46972</strain>
    </source>
</reference>
<organism evidence="2 3">
    <name type="scientific">Aspergillus udagawae</name>
    <dbReference type="NCBI Taxonomy" id="91492"/>
    <lineage>
        <taxon>Eukaryota</taxon>
        <taxon>Fungi</taxon>
        <taxon>Dikarya</taxon>
        <taxon>Ascomycota</taxon>
        <taxon>Pezizomycotina</taxon>
        <taxon>Eurotiomycetes</taxon>
        <taxon>Eurotiomycetidae</taxon>
        <taxon>Eurotiales</taxon>
        <taxon>Aspergillaceae</taxon>
        <taxon>Aspergillus</taxon>
        <taxon>Aspergillus subgen. Fumigati</taxon>
    </lineage>
</organism>
<evidence type="ECO:0000313" key="3">
    <source>
        <dbReference type="Proteomes" id="UP000465221"/>
    </source>
</evidence>
<accession>A0A8H3PDF8</accession>
<comment type="caution">
    <text evidence="2">The sequence shown here is derived from an EMBL/GenBank/DDBJ whole genome shotgun (WGS) entry which is preliminary data.</text>
</comment>
<proteinExistence type="predicted"/>
<feature type="compositionally biased region" description="Polar residues" evidence="1">
    <location>
        <begin position="62"/>
        <end position="72"/>
    </location>
</feature>
<sequence length="207" mass="23827">SRRIFKDEDNYSKTVAIPGAVRKTLDDAPGGGEMVTFERPDGTFFHVVYGQREREVEAKTPPTATHDSQDPFNTPFEKPRKGQFQSNFNFVHSDILYLPQFPQMDALTFMHLDLGKEYTDFHTFFLQRASPTLMGHQYLAKRGWKSVWGVGRHILGSQIFDYLYDSSKFRIEHYADGDVVNCDNATRREPVGPLSVWGPELPRDFWG</sequence>
<dbReference type="SUPFAM" id="SSF54593">
    <property type="entry name" value="Glyoxalase/Bleomycin resistance protein/Dihydroxybiphenyl dioxygenase"/>
    <property type="match status" value="1"/>
</dbReference>